<dbReference type="PANTHER" id="PTHR12302">
    <property type="entry name" value="EBNA2 BINDING PROTEIN P100"/>
    <property type="match status" value="1"/>
</dbReference>
<accession>A0A1F7WAA4</accession>
<dbReference type="Pfam" id="PF00565">
    <property type="entry name" value="SNase"/>
    <property type="match status" value="1"/>
</dbReference>
<evidence type="ECO:0000256" key="2">
    <source>
        <dbReference type="ARBA" id="ARBA00022759"/>
    </source>
</evidence>
<dbReference type="SUPFAM" id="SSF50199">
    <property type="entry name" value="Staphylococcal nuclease"/>
    <property type="match status" value="1"/>
</dbReference>
<keyword evidence="4" id="KW-0472">Membrane</keyword>
<evidence type="ECO:0000256" key="3">
    <source>
        <dbReference type="ARBA" id="ARBA00022801"/>
    </source>
</evidence>
<gene>
    <name evidence="6" type="ORF">A2318_03150</name>
</gene>
<reference evidence="6 7" key="1">
    <citation type="journal article" date="2016" name="Nat. Commun.">
        <title>Thousands of microbial genomes shed light on interconnected biogeochemical processes in an aquifer system.</title>
        <authorList>
            <person name="Anantharaman K."/>
            <person name="Brown C.T."/>
            <person name="Hug L.A."/>
            <person name="Sharon I."/>
            <person name="Castelle C.J."/>
            <person name="Probst A.J."/>
            <person name="Thomas B.C."/>
            <person name="Singh A."/>
            <person name="Wilkins M.J."/>
            <person name="Karaoz U."/>
            <person name="Brodie E.L."/>
            <person name="Williams K.H."/>
            <person name="Hubbard S.S."/>
            <person name="Banfield J.F."/>
        </authorList>
    </citation>
    <scope>NUCLEOTIDE SEQUENCE [LARGE SCALE GENOMIC DNA]</scope>
</reference>
<feature type="transmembrane region" description="Helical" evidence="4">
    <location>
        <begin position="12"/>
        <end position="29"/>
    </location>
</feature>
<comment type="caution">
    <text evidence="6">The sequence shown here is derived from an EMBL/GenBank/DDBJ whole genome shotgun (WGS) entry which is preliminary data.</text>
</comment>
<evidence type="ECO:0000313" key="7">
    <source>
        <dbReference type="Proteomes" id="UP000177331"/>
    </source>
</evidence>
<dbReference type="GO" id="GO:0004519">
    <property type="term" value="F:endonuclease activity"/>
    <property type="evidence" value="ECO:0007669"/>
    <property type="project" value="UniProtKB-KW"/>
</dbReference>
<organism evidence="6 7">
    <name type="scientific">Candidatus Uhrbacteria bacterium RIFOXYB2_FULL_45_11</name>
    <dbReference type="NCBI Taxonomy" id="1802421"/>
    <lineage>
        <taxon>Bacteria</taxon>
        <taxon>Candidatus Uhriibacteriota</taxon>
    </lineage>
</organism>
<dbReference type="Proteomes" id="UP000177331">
    <property type="component" value="Unassembled WGS sequence"/>
</dbReference>
<keyword evidence="2" id="KW-0255">Endonuclease</keyword>
<evidence type="ECO:0000259" key="5">
    <source>
        <dbReference type="PROSITE" id="PS50830"/>
    </source>
</evidence>
<proteinExistence type="predicted"/>
<evidence type="ECO:0000256" key="1">
    <source>
        <dbReference type="ARBA" id="ARBA00022722"/>
    </source>
</evidence>
<name>A0A1F7WAA4_9BACT</name>
<keyword evidence="4" id="KW-1133">Transmembrane helix</keyword>
<dbReference type="InterPro" id="IPR016071">
    <property type="entry name" value="Staphylococal_nuclease_OB-fold"/>
</dbReference>
<dbReference type="InterPro" id="IPR035437">
    <property type="entry name" value="SNase_OB-fold_sf"/>
</dbReference>
<dbReference type="PANTHER" id="PTHR12302:SF3">
    <property type="entry name" value="SERINE_THREONINE-PROTEIN KINASE 31"/>
    <property type="match status" value="1"/>
</dbReference>
<sequence>MIVKPNTYTKKLSFCLILFFGISYSWFYYTSTNAHAIDIKQAKTAFESQVIRVVDGDTIIVALNQKPETIRFIGINTPETVAPNRPVQCYGPEASARTKELLTNKIVRLEQDHSQDNHDQYKRLLRYVFLEEDNINRLLVREGYAKEYTYKIPYQYQKEFRAEQKTAKKNKVGLWGACTP</sequence>
<protein>
    <recommendedName>
        <fullName evidence="5">TNase-like domain-containing protein</fullName>
    </recommendedName>
</protein>
<keyword evidence="1" id="KW-0540">Nuclease</keyword>
<dbReference type="GO" id="GO:0016787">
    <property type="term" value="F:hydrolase activity"/>
    <property type="evidence" value="ECO:0007669"/>
    <property type="project" value="UniProtKB-KW"/>
</dbReference>
<keyword evidence="4" id="KW-0812">Transmembrane</keyword>
<dbReference type="AlphaFoldDB" id="A0A1F7WAA4"/>
<keyword evidence="3" id="KW-0378">Hydrolase</keyword>
<dbReference type="SMART" id="SM00318">
    <property type="entry name" value="SNc"/>
    <property type="match status" value="1"/>
</dbReference>
<evidence type="ECO:0000313" key="6">
    <source>
        <dbReference type="EMBL" id="OGL99709.1"/>
    </source>
</evidence>
<dbReference type="Gene3D" id="2.40.50.90">
    <property type="match status" value="1"/>
</dbReference>
<dbReference type="STRING" id="1802421.A2318_03150"/>
<dbReference type="PROSITE" id="PS50830">
    <property type="entry name" value="TNASE_3"/>
    <property type="match status" value="1"/>
</dbReference>
<evidence type="ECO:0000256" key="4">
    <source>
        <dbReference type="SAM" id="Phobius"/>
    </source>
</evidence>
<feature type="domain" description="TNase-like" evidence="5">
    <location>
        <begin position="44"/>
        <end position="177"/>
    </location>
</feature>
<dbReference type="EMBL" id="MGFD01000004">
    <property type="protein sequence ID" value="OGL99709.1"/>
    <property type="molecule type" value="Genomic_DNA"/>
</dbReference>